<dbReference type="SMART" id="SM00356">
    <property type="entry name" value="ZnF_C3H1"/>
    <property type="match status" value="1"/>
</dbReference>
<evidence type="ECO:0000256" key="7">
    <source>
        <dbReference type="PROSITE-ProRule" id="PRU00723"/>
    </source>
</evidence>
<dbReference type="PANTHER" id="PTHR24009:SF17">
    <property type="entry name" value="C3H1-TYPE DOMAIN-CONTAINING PROTEIN"/>
    <property type="match status" value="1"/>
</dbReference>
<dbReference type="FunFam" id="3.30.70.330:FF:000678">
    <property type="entry name" value="zinc finger CCCH domain-containing protein 53-like isoform X2"/>
    <property type="match status" value="1"/>
</dbReference>
<dbReference type="SMART" id="SM00360">
    <property type="entry name" value="RRM"/>
    <property type="match status" value="1"/>
</dbReference>
<dbReference type="InterPro" id="IPR035979">
    <property type="entry name" value="RBD_domain_sf"/>
</dbReference>
<evidence type="ECO:0000256" key="6">
    <source>
        <dbReference type="PROSITE-ProRule" id="PRU00176"/>
    </source>
</evidence>
<dbReference type="CDD" id="cd12458">
    <property type="entry name" value="RRM_AtC3H46_like"/>
    <property type="match status" value="1"/>
</dbReference>
<dbReference type="SUPFAM" id="SSF54928">
    <property type="entry name" value="RNA-binding domain, RBD"/>
    <property type="match status" value="1"/>
</dbReference>
<keyword evidence="2 7" id="KW-0863">Zinc-finger</keyword>
<reference evidence="11" key="2">
    <citation type="submission" date="2015-07" db="EMBL/GenBank/DDBJ databases">
        <authorList>
            <person name="Noorani M."/>
        </authorList>
    </citation>
    <scope>NUCLEOTIDE SEQUENCE</scope>
    <source>
        <strain evidence="11">Yugu1</strain>
    </source>
</reference>
<protein>
    <recommendedName>
        <fullName evidence="12">C3H1-type domain-containing protein</fullName>
    </recommendedName>
</protein>
<dbReference type="AlphaFoldDB" id="A0A368S365"/>
<keyword evidence="3 7" id="KW-0862">Zinc</keyword>
<keyword evidence="5" id="KW-0238">DNA-binding</keyword>
<dbReference type="InterPro" id="IPR000571">
    <property type="entry name" value="Znf_CCCH"/>
</dbReference>
<evidence type="ECO:0008006" key="12">
    <source>
        <dbReference type="Google" id="ProtNLM"/>
    </source>
</evidence>
<feature type="zinc finger region" description="C3H1-type" evidence="7">
    <location>
        <begin position="289"/>
        <end position="311"/>
    </location>
</feature>
<evidence type="ECO:0000256" key="8">
    <source>
        <dbReference type="SAM" id="MobiDB-lite"/>
    </source>
</evidence>
<dbReference type="Pfam" id="PF23182">
    <property type="entry name" value="PABC_AtC3H46"/>
    <property type="match status" value="1"/>
</dbReference>
<dbReference type="EMBL" id="CM003535">
    <property type="protein sequence ID" value="RCV36773.1"/>
    <property type="molecule type" value="Genomic_DNA"/>
</dbReference>
<dbReference type="GO" id="GO:0003677">
    <property type="term" value="F:DNA binding"/>
    <property type="evidence" value="ECO:0007669"/>
    <property type="project" value="UniProtKB-KW"/>
</dbReference>
<dbReference type="InterPro" id="IPR000504">
    <property type="entry name" value="RRM_dom"/>
</dbReference>
<dbReference type="InterPro" id="IPR012677">
    <property type="entry name" value="Nucleotide-bd_a/b_plait_sf"/>
</dbReference>
<dbReference type="InterPro" id="IPR032297">
    <property type="entry name" value="Torus"/>
</dbReference>
<dbReference type="Pfam" id="PF16131">
    <property type="entry name" value="Torus"/>
    <property type="match status" value="1"/>
</dbReference>
<feature type="domain" description="C3H1-type" evidence="10">
    <location>
        <begin position="289"/>
        <end position="311"/>
    </location>
</feature>
<sequence>MQLFLESFQYHPISALNLAVGPRMSDRDVPDVDPAVLTMFPELMIVEVGAQVYDNAIGEAATVDNFIEEVEYSICLGVGASLGVHRLQPNHSQAYLIHCAAVLAFYNRAPTPRSSPLPVTPLLFTSRPSPSISPPSRSERTAALLLLPAADAMDAWEATKVVFDRVRALDPDNASKIMGLLLIQDNSDKELIRLAFGPDHLLHAFVATARADIAAKPASPPSPVLGSPWGGVPSPGGGDHQSPFAADQVGYDGGNAFYPEGEYDCWSPASGGHRRSFSLSDAEVAAWRPCMYFARGYCKNGSSCRFLHGLPEDDAAAEREMAVVRAKALAAARQQQLMASAFPFSPSPPKGVSLNFLLQQQQQQHEHQRAAAAGILLGGEDMHRFPERSPRMDRGELIGSPAARQIYLTFPADSTFSEEDVSNYFSMYGPVQDVRIPYQQKRMFGFVTFVYAETVKIILNKGNPHFVCNARVLVKPYKEKGKVPDRFRKLQHAHHGDFVGCTSPTGLLDSRDPLDLQQPQIGPRMMYGNIANHEAFLRRKLEEQQQAAELQQAIELEGRRFVRLQLLDLKSRGHHLGFPVPLGQADGKGSINGNGNAVHMEDVTIQDSKMNSTSLAMSAPAAAAVSATDAEGRHEEQQEEDGDASPKQVVNPGEEEKRESGPVTATPNVACAFQESGVVEHILPESPFASPTKAFTDTSTTGQNGNISNTSPHHVASSLFPPTSTLELPPYNSCFFQVPRFSPGHEAIGL</sequence>
<name>A0A368S365_SETIT</name>
<organism evidence="11">
    <name type="scientific">Setaria italica</name>
    <name type="common">Foxtail millet</name>
    <name type="synonym">Panicum italicum</name>
    <dbReference type="NCBI Taxonomy" id="4555"/>
    <lineage>
        <taxon>Eukaryota</taxon>
        <taxon>Viridiplantae</taxon>
        <taxon>Streptophyta</taxon>
        <taxon>Embryophyta</taxon>
        <taxon>Tracheophyta</taxon>
        <taxon>Spermatophyta</taxon>
        <taxon>Magnoliopsida</taxon>
        <taxon>Liliopsida</taxon>
        <taxon>Poales</taxon>
        <taxon>Poaceae</taxon>
        <taxon>PACMAD clade</taxon>
        <taxon>Panicoideae</taxon>
        <taxon>Panicodae</taxon>
        <taxon>Paniceae</taxon>
        <taxon>Cenchrinae</taxon>
        <taxon>Setaria</taxon>
    </lineage>
</organism>
<dbReference type="GO" id="GO:0008270">
    <property type="term" value="F:zinc ion binding"/>
    <property type="evidence" value="ECO:0007669"/>
    <property type="project" value="UniProtKB-KW"/>
</dbReference>
<evidence type="ECO:0000256" key="1">
    <source>
        <dbReference type="ARBA" id="ARBA00022723"/>
    </source>
</evidence>
<dbReference type="Gene3D" id="3.30.1370.210">
    <property type="match status" value="1"/>
</dbReference>
<feature type="region of interest" description="Disordered" evidence="8">
    <location>
        <begin position="612"/>
        <end position="666"/>
    </location>
</feature>
<evidence type="ECO:0000313" key="11">
    <source>
        <dbReference type="EMBL" id="RCV36773.1"/>
    </source>
</evidence>
<evidence type="ECO:0000259" key="10">
    <source>
        <dbReference type="PROSITE" id="PS50103"/>
    </source>
</evidence>
<dbReference type="InterPro" id="IPR036855">
    <property type="entry name" value="Znf_CCCH_sf"/>
</dbReference>
<dbReference type="Gene3D" id="3.30.70.330">
    <property type="match status" value="1"/>
</dbReference>
<accession>A0A368S365</accession>
<feature type="compositionally biased region" description="Low complexity" evidence="8">
    <location>
        <begin position="612"/>
        <end position="629"/>
    </location>
</feature>
<dbReference type="GO" id="GO:0003723">
    <property type="term" value="F:RNA binding"/>
    <property type="evidence" value="ECO:0007669"/>
    <property type="project" value="UniProtKB-UniRule"/>
</dbReference>
<dbReference type="InterPro" id="IPR056276">
    <property type="entry name" value="AtC3H46-like_PABC-like"/>
</dbReference>
<dbReference type="Pfam" id="PF00076">
    <property type="entry name" value="RRM_1"/>
    <property type="match status" value="1"/>
</dbReference>
<dbReference type="PROSITE" id="PS50103">
    <property type="entry name" value="ZF_C3H1"/>
    <property type="match status" value="1"/>
</dbReference>
<proteinExistence type="predicted"/>
<reference evidence="11" key="1">
    <citation type="journal article" date="2012" name="Nat. Biotechnol.">
        <title>Reference genome sequence of the model plant Setaria.</title>
        <authorList>
            <person name="Bennetzen J.L."/>
            <person name="Schmutz J."/>
            <person name="Wang H."/>
            <person name="Percifield R."/>
            <person name="Hawkins J."/>
            <person name="Pontaroli A.C."/>
            <person name="Estep M."/>
            <person name="Feng L."/>
            <person name="Vaughn J.N."/>
            <person name="Grimwood J."/>
            <person name="Jenkins J."/>
            <person name="Barry K."/>
            <person name="Lindquist E."/>
            <person name="Hellsten U."/>
            <person name="Deshpande S."/>
            <person name="Wang X."/>
            <person name="Wu X."/>
            <person name="Mitros T."/>
            <person name="Triplett J."/>
            <person name="Yang X."/>
            <person name="Ye C.Y."/>
            <person name="Mauro-Herrera M."/>
            <person name="Wang L."/>
            <person name="Li P."/>
            <person name="Sharma M."/>
            <person name="Sharma R."/>
            <person name="Ronald P.C."/>
            <person name="Panaud O."/>
            <person name="Kellogg E.A."/>
            <person name="Brutnell T.P."/>
            <person name="Doust A.N."/>
            <person name="Tuskan G.A."/>
            <person name="Rokhsar D."/>
            <person name="Devos K.M."/>
        </authorList>
    </citation>
    <scope>NUCLEOTIDE SEQUENCE [LARGE SCALE GENOMIC DNA]</scope>
    <source>
        <strain evidence="11">Yugu1</strain>
    </source>
</reference>
<evidence type="ECO:0000256" key="3">
    <source>
        <dbReference type="ARBA" id="ARBA00022833"/>
    </source>
</evidence>
<dbReference type="PROSITE" id="PS50102">
    <property type="entry name" value="RRM"/>
    <property type="match status" value="1"/>
</dbReference>
<keyword evidence="4 6" id="KW-0694">RNA-binding</keyword>
<dbReference type="STRING" id="4555.A0A368S365"/>
<dbReference type="PANTHER" id="PTHR24009">
    <property type="entry name" value="RNA-BINDING (RRM/RBD/RNP MOTIFS)"/>
    <property type="match status" value="1"/>
</dbReference>
<evidence type="ECO:0000256" key="2">
    <source>
        <dbReference type="ARBA" id="ARBA00022771"/>
    </source>
</evidence>
<keyword evidence="1 7" id="KW-0479">Metal-binding</keyword>
<evidence type="ECO:0000256" key="4">
    <source>
        <dbReference type="ARBA" id="ARBA00022884"/>
    </source>
</evidence>
<evidence type="ECO:0000256" key="5">
    <source>
        <dbReference type="ARBA" id="ARBA00023125"/>
    </source>
</evidence>
<dbReference type="InterPro" id="IPR034365">
    <property type="entry name" value="AtC3H46-like_RRM"/>
</dbReference>
<dbReference type="OrthoDB" id="670110at2759"/>
<gene>
    <name evidence="11" type="ORF">SETIT_8G008200v2</name>
</gene>
<dbReference type="SUPFAM" id="SSF90229">
    <property type="entry name" value="CCCH zinc finger"/>
    <property type="match status" value="1"/>
</dbReference>
<evidence type="ECO:0000259" key="9">
    <source>
        <dbReference type="PROSITE" id="PS50102"/>
    </source>
</evidence>
<feature type="domain" description="RRM" evidence="9">
    <location>
        <begin position="404"/>
        <end position="480"/>
    </location>
</feature>